<dbReference type="RefSeq" id="WP_353894352.1">
    <property type="nucleotide sequence ID" value="NZ_CP159485.1"/>
</dbReference>
<dbReference type="AlphaFoldDB" id="A0AAU8HWS3"/>
<reference evidence="1" key="2">
    <citation type="submission" date="2024-06" db="EMBL/GenBank/DDBJ databases">
        <authorList>
            <person name="Petrova K.O."/>
            <person name="Toshchakov S.V."/>
            <person name="Boltjanskaja Y.V."/>
            <person name="Kevbrin V.V."/>
        </authorList>
    </citation>
    <scope>NUCLEOTIDE SEQUENCE</scope>
    <source>
        <strain evidence="1">Z-710</strain>
    </source>
</reference>
<reference evidence="1" key="1">
    <citation type="journal article" date="2018" name="Antonie Van Leeuwenhoek">
        <title>Proteinivorax hydrogeniformans sp. nov., an anaerobic, haloalkaliphilic bacterium fermenting proteinaceous compounds with high hydrogen production.</title>
        <authorList>
            <person name="Boltyanskaya Y."/>
            <person name="Detkova E."/>
            <person name="Pimenov N."/>
            <person name="Kevbrin V."/>
        </authorList>
    </citation>
    <scope>NUCLEOTIDE SEQUENCE</scope>
    <source>
        <strain evidence="1">Z-710</strain>
    </source>
</reference>
<dbReference type="Pfam" id="PF07873">
    <property type="entry name" value="YabP"/>
    <property type="match status" value="1"/>
</dbReference>
<dbReference type="InterPro" id="IPR022477">
    <property type="entry name" value="Spore_YqfC"/>
</dbReference>
<protein>
    <submittedName>
        <fullName evidence="1">Sporulation protein YqfC</fullName>
    </submittedName>
</protein>
<organism evidence="1">
    <name type="scientific">Proteinivorax hydrogeniformans</name>
    <dbReference type="NCBI Taxonomy" id="1826727"/>
    <lineage>
        <taxon>Bacteria</taxon>
        <taxon>Bacillati</taxon>
        <taxon>Bacillota</taxon>
        <taxon>Clostridia</taxon>
        <taxon>Eubacteriales</taxon>
        <taxon>Proteinivoracaceae</taxon>
        <taxon>Proteinivorax</taxon>
    </lineage>
</organism>
<dbReference type="EMBL" id="CP159485">
    <property type="protein sequence ID" value="XCI29805.1"/>
    <property type="molecule type" value="Genomic_DNA"/>
</dbReference>
<name>A0AAU8HWS3_9FIRM</name>
<evidence type="ECO:0000313" key="1">
    <source>
        <dbReference type="EMBL" id="XCI29805.1"/>
    </source>
</evidence>
<proteinExistence type="predicted"/>
<gene>
    <name evidence="1" type="primary">yqfC</name>
    <name evidence="1" type="ORF">PRVXH_001149</name>
</gene>
<dbReference type="NCBIfam" id="TIGR02856">
    <property type="entry name" value="spore_yqfC"/>
    <property type="match status" value="1"/>
</dbReference>
<sequence>MGRTNIVKKGFAEFFDIPKDILLDMPRIILIGTMQVYIENHRGIIEYQENLIRVSVNRGELHIIGENLMLKNIFSEDIFIDGEIESIQFKS</sequence>
<dbReference type="InterPro" id="IPR022476">
    <property type="entry name" value="Spore_YabP/YqfC"/>
</dbReference>
<accession>A0AAU8HWS3</accession>